<evidence type="ECO:0000313" key="6">
    <source>
        <dbReference type="EMBL" id="KKU91562.1"/>
    </source>
</evidence>
<dbReference type="InterPro" id="IPR002876">
    <property type="entry name" value="Transcrip_reg_TACO1-like"/>
</dbReference>
<sequence>MAGHSHWKQIKTQKGAADKKRGQVFSKLLAAISVAARSEPNPQFNIRLRAAILKAKENHVPQESIERATSRVLGQNENAEELTIEAYGPGGSALIIEAITSSSNRTMNELKQILKDHDAKLAPPGSVRWAFDPPQGEFFDWRPKFPQTLDSLTKEKNGVLIAELKNQTDVQNVYTNIK</sequence>
<dbReference type="Gene3D" id="3.30.70.980">
    <property type="match status" value="1"/>
</dbReference>
<keyword evidence="2" id="KW-0805">Transcription regulation</keyword>
<proteinExistence type="inferred from homology"/>
<organism evidence="6 7">
    <name type="scientific">Candidatus Jorgensenbacteria bacterium GW2011_GWA1_48_11</name>
    <dbReference type="NCBI Taxonomy" id="1618660"/>
    <lineage>
        <taxon>Bacteria</taxon>
        <taxon>Candidatus Joergenseniibacteriota</taxon>
    </lineage>
</organism>
<reference evidence="6 7" key="1">
    <citation type="journal article" date="2015" name="Nature">
        <title>rRNA introns, odd ribosomes, and small enigmatic genomes across a large radiation of phyla.</title>
        <authorList>
            <person name="Brown C.T."/>
            <person name="Hug L.A."/>
            <person name="Thomas B.C."/>
            <person name="Sharon I."/>
            <person name="Castelle C.J."/>
            <person name="Singh A."/>
            <person name="Wilkins M.J."/>
            <person name="Williams K.H."/>
            <person name="Banfield J.F."/>
        </authorList>
    </citation>
    <scope>NUCLEOTIDE SEQUENCE [LARGE SCALE GENOMIC DNA]</scope>
</reference>
<comment type="caution">
    <text evidence="6">The sequence shown here is derived from an EMBL/GenBank/DDBJ whole genome shotgun (WGS) entry which is preliminary data.</text>
</comment>
<dbReference type="GO" id="GO:0005737">
    <property type="term" value="C:cytoplasm"/>
    <property type="evidence" value="ECO:0007669"/>
    <property type="project" value="UniProtKB-ARBA"/>
</dbReference>
<dbReference type="InterPro" id="IPR017856">
    <property type="entry name" value="Integrase-like_N"/>
</dbReference>
<evidence type="ECO:0000256" key="1">
    <source>
        <dbReference type="ARBA" id="ARBA00008724"/>
    </source>
</evidence>
<name>A0A0G1UBQ9_9BACT</name>
<evidence type="ECO:0000256" key="2">
    <source>
        <dbReference type="ARBA" id="ARBA00023015"/>
    </source>
</evidence>
<dbReference type="EMBL" id="LCPF01000001">
    <property type="protein sequence ID" value="KKU91562.1"/>
    <property type="molecule type" value="Genomic_DNA"/>
</dbReference>
<evidence type="ECO:0000259" key="4">
    <source>
        <dbReference type="Pfam" id="PF01709"/>
    </source>
</evidence>
<protein>
    <submittedName>
        <fullName evidence="6">Transcriptional regulator</fullName>
    </submittedName>
</protein>
<evidence type="ECO:0000313" key="7">
    <source>
        <dbReference type="Proteomes" id="UP000034956"/>
    </source>
</evidence>
<dbReference type="Pfam" id="PF20772">
    <property type="entry name" value="TACO1_YebC_N"/>
    <property type="match status" value="1"/>
</dbReference>
<dbReference type="InterPro" id="IPR049083">
    <property type="entry name" value="TACO1_YebC_N"/>
</dbReference>
<evidence type="ECO:0000259" key="5">
    <source>
        <dbReference type="Pfam" id="PF20772"/>
    </source>
</evidence>
<dbReference type="PANTHER" id="PTHR12532:SF0">
    <property type="entry name" value="TRANSLATIONAL ACTIVATOR OF CYTOCHROME C OXIDASE 1"/>
    <property type="match status" value="1"/>
</dbReference>
<dbReference type="InterPro" id="IPR029072">
    <property type="entry name" value="YebC-like"/>
</dbReference>
<dbReference type="Proteomes" id="UP000034956">
    <property type="component" value="Unassembled WGS sequence"/>
</dbReference>
<dbReference type="PANTHER" id="PTHR12532">
    <property type="entry name" value="TRANSLATIONAL ACTIVATOR OF CYTOCHROME C OXIDASE 1"/>
    <property type="match status" value="1"/>
</dbReference>
<dbReference type="Gene3D" id="1.10.10.200">
    <property type="match status" value="1"/>
</dbReference>
<dbReference type="InterPro" id="IPR048300">
    <property type="entry name" value="TACO1_YebC-like_2nd/3rd_dom"/>
</dbReference>
<dbReference type="FunFam" id="1.10.10.200:FF:000002">
    <property type="entry name" value="Probable transcriptional regulatory protein CLM62_37755"/>
    <property type="match status" value="1"/>
</dbReference>
<feature type="domain" description="TACO1/YebC-like second and third" evidence="4">
    <location>
        <begin position="80"/>
        <end position="132"/>
    </location>
</feature>
<dbReference type="Pfam" id="PF01709">
    <property type="entry name" value="Transcrip_reg"/>
    <property type="match status" value="1"/>
</dbReference>
<evidence type="ECO:0000256" key="3">
    <source>
        <dbReference type="ARBA" id="ARBA00023163"/>
    </source>
</evidence>
<accession>A0A0G1UBQ9</accession>
<feature type="domain" description="TACO1/YebC-like N-terminal" evidence="5">
    <location>
        <begin position="5"/>
        <end position="74"/>
    </location>
</feature>
<keyword evidence="3" id="KW-0804">Transcription</keyword>
<dbReference type="AlphaFoldDB" id="A0A0G1UBQ9"/>
<dbReference type="InterPro" id="IPR026564">
    <property type="entry name" value="Transcrip_reg_TACO1-like_dom3"/>
</dbReference>
<dbReference type="SUPFAM" id="SSF75625">
    <property type="entry name" value="YebC-like"/>
    <property type="match status" value="1"/>
</dbReference>
<gene>
    <name evidence="6" type="ORF">UY23_C0001G0168</name>
</gene>
<comment type="similarity">
    <text evidence="1">Belongs to the TACO1 family.</text>
</comment>